<dbReference type="AlphaFoldDB" id="E4PIM5"/>
<evidence type="ECO:0000256" key="3">
    <source>
        <dbReference type="ARBA" id="ARBA00023239"/>
    </source>
</evidence>
<dbReference type="KEGG" id="mad:HP15_1336"/>
<dbReference type="InterPro" id="IPR001533">
    <property type="entry name" value="Pterin_deHydtase"/>
</dbReference>
<reference evidence="7" key="2">
    <citation type="submission" date="2010-02" db="EMBL/GenBank/DDBJ databases">
        <title>Complete genome sequence of Marinobacter adhaerens type strain (HP15).</title>
        <authorList>
            <person name="Gaerdes A.A.M."/>
            <person name="Kaeppel E."/>
            <person name="Shezad A."/>
            <person name="Seebah S."/>
            <person name="Teeling H."/>
            <person name="Yarza P."/>
            <person name="Gloeckner F.O."/>
            <person name="Ullrich M.S."/>
        </authorList>
    </citation>
    <scope>NUCLEOTIDE SEQUENCE [LARGE SCALE GENOMIC DNA]</scope>
    <source>
        <strain evidence="7">DSM 23420 / HP15</strain>
    </source>
</reference>
<feature type="region of interest" description="Disordered" evidence="5">
    <location>
        <begin position="1"/>
        <end position="31"/>
    </location>
</feature>
<dbReference type="EMBL" id="CP001978">
    <property type="protein sequence ID" value="ADP97100.1"/>
    <property type="molecule type" value="Genomic_DNA"/>
</dbReference>
<evidence type="ECO:0000256" key="4">
    <source>
        <dbReference type="HAMAP-Rule" id="MF_00434"/>
    </source>
</evidence>
<proteinExistence type="inferred from homology"/>
<dbReference type="InterPro" id="IPR050376">
    <property type="entry name" value="Pterin-4-alpha-carb_dehyd"/>
</dbReference>
<dbReference type="Gene3D" id="3.30.1360.20">
    <property type="entry name" value="Transcriptional coactivator/pterin dehydratase"/>
    <property type="match status" value="1"/>
</dbReference>
<dbReference type="SUPFAM" id="SSF55248">
    <property type="entry name" value="PCD-like"/>
    <property type="match status" value="1"/>
</dbReference>
<dbReference type="PANTHER" id="PTHR42805">
    <property type="entry name" value="PTERIN-4-ALPHA-CARBINOLAMINE DEHYDRATASE-RELATED"/>
    <property type="match status" value="1"/>
</dbReference>
<comment type="similarity">
    <text evidence="2 4">Belongs to the pterin-4-alpha-carbinolamine dehydratase family.</text>
</comment>
<evidence type="ECO:0000256" key="5">
    <source>
        <dbReference type="SAM" id="MobiDB-lite"/>
    </source>
</evidence>
<dbReference type="NCBIfam" id="NF002016">
    <property type="entry name" value="PRK00823.1-1"/>
    <property type="match status" value="1"/>
</dbReference>
<dbReference type="HOGENOM" id="CLU_081974_2_2_6"/>
<protein>
    <recommendedName>
        <fullName evidence="4">Putative pterin-4-alpha-carbinolamine dehydratase</fullName>
        <shortName evidence="4">PHS</shortName>
        <ecNumber evidence="4">4.2.1.96</ecNumber>
    </recommendedName>
    <alternativeName>
        <fullName evidence="4">4-alpha-hydroxy-tetrahydropterin dehydratase</fullName>
    </alternativeName>
    <alternativeName>
        <fullName evidence="4">Pterin carbinolamine dehydratase</fullName>
        <shortName evidence="4">PCD</shortName>
    </alternativeName>
</protein>
<dbReference type="eggNOG" id="COG2154">
    <property type="taxonomic scope" value="Bacteria"/>
</dbReference>
<dbReference type="CDD" id="cd00913">
    <property type="entry name" value="PCD_DCoH_subfamily_a"/>
    <property type="match status" value="1"/>
</dbReference>
<dbReference type="EC" id="4.2.1.96" evidence="4"/>
<sequence length="119" mass="13570">MEVEMSDLKAHSCEACSPNASKATEEEKQQLHKEVPDWEILEIDGEEQLHKVYKLKNFVKALELTNKIGELAEEEDHHPVVVLEYGKVAVSWWSHEIGGLHKNDFILAARTDAAFNDMQ</sequence>
<organism evidence="6 7">
    <name type="scientific">Marinobacter adhaerens (strain DSM 23420 / HP15)</name>
    <dbReference type="NCBI Taxonomy" id="225937"/>
    <lineage>
        <taxon>Bacteria</taxon>
        <taxon>Pseudomonadati</taxon>
        <taxon>Pseudomonadota</taxon>
        <taxon>Gammaproteobacteria</taxon>
        <taxon>Pseudomonadales</taxon>
        <taxon>Marinobacteraceae</taxon>
        <taxon>Marinobacter</taxon>
    </lineage>
</organism>
<feature type="compositionally biased region" description="Basic and acidic residues" evidence="5">
    <location>
        <begin position="1"/>
        <end position="12"/>
    </location>
</feature>
<accession>E4PIM5</accession>
<reference evidence="6 7" key="1">
    <citation type="journal article" date="2010" name="Stand. Genomic Sci.">
        <title>Complete genome sequence of Marinobacter adhaerens type strain (HP15), a diatom-interacting marine microorganism.</title>
        <authorList>
            <person name="Gardes A."/>
            <person name="Kaeppel E."/>
            <person name="Shehzad A."/>
            <person name="Seebah S."/>
            <person name="Teeling H."/>
            <person name="Yarza P."/>
            <person name="Glockner F.O."/>
            <person name="Grossart H.P."/>
            <person name="Ullrich M.S."/>
        </authorList>
    </citation>
    <scope>NUCLEOTIDE SEQUENCE [LARGE SCALE GENOMIC DNA]</scope>
    <source>
        <strain evidence="7">DSM 23420 / HP15</strain>
    </source>
</reference>
<name>E4PIM5_MARAH</name>
<dbReference type="PANTHER" id="PTHR42805:SF1">
    <property type="entry name" value="PTERIN-4-ALPHA-CARBINOLAMINE DEHYDRATASE-RELATED"/>
    <property type="match status" value="1"/>
</dbReference>
<dbReference type="Pfam" id="PF01329">
    <property type="entry name" value="Pterin_4a"/>
    <property type="match status" value="1"/>
</dbReference>
<dbReference type="GO" id="GO:0006729">
    <property type="term" value="P:tetrahydrobiopterin biosynthetic process"/>
    <property type="evidence" value="ECO:0007669"/>
    <property type="project" value="InterPro"/>
</dbReference>
<dbReference type="Proteomes" id="UP000007077">
    <property type="component" value="Chromosome"/>
</dbReference>
<dbReference type="PATRIC" id="fig|225937.3.peg.1344"/>
<evidence type="ECO:0000313" key="7">
    <source>
        <dbReference type="Proteomes" id="UP000007077"/>
    </source>
</evidence>
<dbReference type="InterPro" id="IPR036428">
    <property type="entry name" value="PCD_sf"/>
</dbReference>
<dbReference type="STRING" id="225937.HP15_1336"/>
<dbReference type="HAMAP" id="MF_00434">
    <property type="entry name" value="Pterin_4_alpha"/>
    <property type="match status" value="1"/>
</dbReference>
<evidence type="ECO:0000256" key="1">
    <source>
        <dbReference type="ARBA" id="ARBA00001554"/>
    </source>
</evidence>
<comment type="catalytic activity">
    <reaction evidence="1 4">
        <text>(4aS,6R)-4a-hydroxy-L-erythro-5,6,7,8-tetrahydrobiopterin = (6R)-L-erythro-6,7-dihydrobiopterin + H2O</text>
        <dbReference type="Rhea" id="RHEA:11920"/>
        <dbReference type="ChEBI" id="CHEBI:15377"/>
        <dbReference type="ChEBI" id="CHEBI:15642"/>
        <dbReference type="ChEBI" id="CHEBI:43120"/>
        <dbReference type="EC" id="4.2.1.96"/>
    </reaction>
</comment>
<evidence type="ECO:0000256" key="2">
    <source>
        <dbReference type="ARBA" id="ARBA00006472"/>
    </source>
</evidence>
<evidence type="ECO:0000313" key="6">
    <source>
        <dbReference type="EMBL" id="ADP97100.1"/>
    </source>
</evidence>
<gene>
    <name evidence="6" type="ordered locus">HP15_1336</name>
</gene>
<dbReference type="GO" id="GO:0008124">
    <property type="term" value="F:4-alpha-hydroxytetrahydrobiopterin dehydratase activity"/>
    <property type="evidence" value="ECO:0007669"/>
    <property type="project" value="UniProtKB-UniRule"/>
</dbReference>
<keyword evidence="3 4" id="KW-0456">Lyase</keyword>